<dbReference type="RefSeq" id="WP_147848666.1">
    <property type="nucleotide sequence ID" value="NZ_VDUZ01000022.1"/>
</dbReference>
<evidence type="ECO:0008006" key="4">
    <source>
        <dbReference type="Google" id="ProtNLM"/>
    </source>
</evidence>
<dbReference type="EMBL" id="VDUZ01000022">
    <property type="protein sequence ID" value="TXL73871.1"/>
    <property type="molecule type" value="Genomic_DNA"/>
</dbReference>
<proteinExistence type="predicted"/>
<protein>
    <recommendedName>
        <fullName evidence="4">Lipoprotein</fullName>
    </recommendedName>
</protein>
<dbReference type="AlphaFoldDB" id="A0A5C8PJ83"/>
<evidence type="ECO:0000313" key="3">
    <source>
        <dbReference type="Proteomes" id="UP000321638"/>
    </source>
</evidence>
<evidence type="ECO:0000256" key="1">
    <source>
        <dbReference type="SAM" id="Coils"/>
    </source>
</evidence>
<evidence type="ECO:0000313" key="2">
    <source>
        <dbReference type="EMBL" id="TXL73871.1"/>
    </source>
</evidence>
<feature type="coiled-coil region" evidence="1">
    <location>
        <begin position="50"/>
        <end position="165"/>
    </location>
</feature>
<dbReference type="Proteomes" id="UP000321638">
    <property type="component" value="Unassembled WGS sequence"/>
</dbReference>
<sequence>MRKVFLVATALLGVTACTDDDPSRGGFFGGVSGLSSGKYASQTQQRRDTLAAEQQRNQQLQADAAQASAQRQQVASERAALQRQNAALSSDIARLRGKLASAEASRGQNLGELRRLSADLDALQASGNQVNNDPTLADAEKRRRLDELNQRKRLLERAIDQATGARS</sequence>
<organism evidence="2 3">
    <name type="scientific">Vineibacter terrae</name>
    <dbReference type="NCBI Taxonomy" id="2586908"/>
    <lineage>
        <taxon>Bacteria</taxon>
        <taxon>Pseudomonadati</taxon>
        <taxon>Pseudomonadota</taxon>
        <taxon>Alphaproteobacteria</taxon>
        <taxon>Hyphomicrobiales</taxon>
        <taxon>Vineibacter</taxon>
    </lineage>
</organism>
<name>A0A5C8PJ83_9HYPH</name>
<dbReference type="OrthoDB" id="7376051at2"/>
<keyword evidence="3" id="KW-1185">Reference proteome</keyword>
<accession>A0A5C8PJ83</accession>
<keyword evidence="1" id="KW-0175">Coiled coil</keyword>
<comment type="caution">
    <text evidence="2">The sequence shown here is derived from an EMBL/GenBank/DDBJ whole genome shotgun (WGS) entry which is preliminary data.</text>
</comment>
<reference evidence="2 3" key="1">
    <citation type="submission" date="2019-06" db="EMBL/GenBank/DDBJ databases">
        <title>New taxonomy in bacterial strain CC-CFT640, isolated from vineyard.</title>
        <authorList>
            <person name="Lin S.-Y."/>
            <person name="Tsai C.-F."/>
            <person name="Young C.-C."/>
        </authorList>
    </citation>
    <scope>NUCLEOTIDE SEQUENCE [LARGE SCALE GENOMIC DNA]</scope>
    <source>
        <strain evidence="2 3">CC-CFT640</strain>
    </source>
</reference>
<dbReference type="PROSITE" id="PS51257">
    <property type="entry name" value="PROKAR_LIPOPROTEIN"/>
    <property type="match status" value="1"/>
</dbReference>
<gene>
    <name evidence="2" type="ORF">FHP25_19670</name>
</gene>